<sequence>MASKKHKPQKSGAVWHLSAEEATLAGKPRYNGFACGHGAHGDAKYNRAKSKRAWRNELNREGIRKGPLFFVWDQALVPLCQQGRFRLTQFCVSRDRSAVARRSPLSNPWNTAAVGWAGKPCKRGKLTCRKEGQKAPSPKSRGRVHIGISGGSGTTSIWQAAVVLQ</sequence>
<dbReference type="eggNOG" id="ENOG5031TVA">
    <property type="taxonomic scope" value="Bacteria"/>
</dbReference>
<keyword evidence="2" id="KW-1185">Reference proteome</keyword>
<evidence type="ECO:0000313" key="2">
    <source>
        <dbReference type="Proteomes" id="UP000002026"/>
    </source>
</evidence>
<dbReference type="EMBL" id="CP001684">
    <property type="protein sequence ID" value="ACV22243.1"/>
    <property type="molecule type" value="Genomic_DNA"/>
</dbReference>
<organism evidence="1 2">
    <name type="scientific">Slackia heliotrinireducens (strain ATCC 29202 / DSM 20476 / NCTC 11029 / RHS 1)</name>
    <name type="common">Peptococcus heliotrinreducens</name>
    <dbReference type="NCBI Taxonomy" id="471855"/>
    <lineage>
        <taxon>Bacteria</taxon>
        <taxon>Bacillati</taxon>
        <taxon>Actinomycetota</taxon>
        <taxon>Coriobacteriia</taxon>
        <taxon>Eggerthellales</taxon>
        <taxon>Eggerthellaceae</taxon>
        <taxon>Slackia</taxon>
    </lineage>
</organism>
<protein>
    <submittedName>
        <fullName evidence="1">Uncharacterized protein</fullName>
    </submittedName>
</protein>
<dbReference type="KEGG" id="shi:Shel_12150"/>
<proteinExistence type="predicted"/>
<dbReference type="STRING" id="471855.Shel_12150"/>
<gene>
    <name evidence="1" type="ordered locus">Shel_12150</name>
</gene>
<dbReference type="AlphaFoldDB" id="C7N5Q8"/>
<accession>C7N5Q8</accession>
<name>C7N5Q8_SLAHD</name>
<dbReference type="HOGENOM" id="CLU_1609693_0_0_11"/>
<dbReference type="Proteomes" id="UP000002026">
    <property type="component" value="Chromosome"/>
</dbReference>
<evidence type="ECO:0000313" key="1">
    <source>
        <dbReference type="EMBL" id="ACV22243.1"/>
    </source>
</evidence>
<reference evidence="1 2" key="1">
    <citation type="journal article" date="2009" name="Stand. Genomic Sci.">
        <title>Complete genome sequence of Slackia heliotrinireducens type strain (RHS 1).</title>
        <authorList>
            <person name="Pukall R."/>
            <person name="Lapidus A."/>
            <person name="Nolan M."/>
            <person name="Copeland A."/>
            <person name="Glavina Del Rio T."/>
            <person name="Lucas S."/>
            <person name="Chen F."/>
            <person name="Tice H."/>
            <person name="Cheng J.F."/>
            <person name="Chertkov O."/>
            <person name="Bruce D."/>
            <person name="Goodwin L."/>
            <person name="Kuske C."/>
            <person name="Brettin T."/>
            <person name="Detter J.C."/>
            <person name="Han C."/>
            <person name="Pitluck S."/>
            <person name="Pati A."/>
            <person name="Mavrommatis K."/>
            <person name="Ivanova N."/>
            <person name="Ovchinnikova G."/>
            <person name="Chen A."/>
            <person name="Palaniappan K."/>
            <person name="Schneider S."/>
            <person name="Rohde M."/>
            <person name="Chain P."/>
            <person name="D'haeseleer P."/>
            <person name="Goker M."/>
            <person name="Bristow J."/>
            <person name="Eisen J.A."/>
            <person name="Markowitz V."/>
            <person name="Kyrpides N.C."/>
            <person name="Klenk H.P."/>
            <person name="Hugenholtz P."/>
        </authorList>
    </citation>
    <scope>NUCLEOTIDE SEQUENCE [LARGE SCALE GENOMIC DNA]</scope>
    <source>
        <strain evidence="2">ATCC 29202 / DSM 20476 / NCTC 11029 / RHS 1</strain>
    </source>
</reference>